<dbReference type="EMBL" id="JACHIG010000001">
    <property type="protein sequence ID" value="MBB5030545.1"/>
    <property type="molecule type" value="Genomic_DNA"/>
</dbReference>
<comment type="caution">
    <text evidence="1">The sequence shown here is derived from an EMBL/GenBank/DDBJ whole genome shotgun (WGS) entry which is preliminary data.</text>
</comment>
<dbReference type="AlphaFoldDB" id="A0A7W8DI44"/>
<name>A0A7W8DI44_9BACT</name>
<evidence type="ECO:0000313" key="2">
    <source>
        <dbReference type="Proteomes" id="UP000590740"/>
    </source>
</evidence>
<protein>
    <submittedName>
        <fullName evidence="1">Uncharacterized protein</fullName>
    </submittedName>
</protein>
<gene>
    <name evidence="1" type="ORF">HNQ65_000099</name>
</gene>
<evidence type="ECO:0000313" key="1">
    <source>
        <dbReference type="EMBL" id="MBB5030545.1"/>
    </source>
</evidence>
<proteinExistence type="predicted"/>
<keyword evidence="2" id="KW-1185">Reference proteome</keyword>
<accession>A0A7W8DI44</accession>
<organism evidence="1 2">
    <name type="scientific">Prosthecobacter vanneervenii</name>
    <dbReference type="NCBI Taxonomy" id="48466"/>
    <lineage>
        <taxon>Bacteria</taxon>
        <taxon>Pseudomonadati</taxon>
        <taxon>Verrucomicrobiota</taxon>
        <taxon>Verrucomicrobiia</taxon>
        <taxon>Verrucomicrobiales</taxon>
        <taxon>Verrucomicrobiaceae</taxon>
        <taxon>Prosthecobacter</taxon>
    </lineage>
</organism>
<dbReference type="Proteomes" id="UP000590740">
    <property type="component" value="Unassembled WGS sequence"/>
</dbReference>
<reference evidence="1 2" key="1">
    <citation type="submission" date="2020-08" db="EMBL/GenBank/DDBJ databases">
        <title>Genomic Encyclopedia of Type Strains, Phase IV (KMG-IV): sequencing the most valuable type-strain genomes for metagenomic binning, comparative biology and taxonomic classification.</title>
        <authorList>
            <person name="Goeker M."/>
        </authorList>
    </citation>
    <scope>NUCLEOTIDE SEQUENCE [LARGE SCALE GENOMIC DNA]</scope>
    <source>
        <strain evidence="1 2">DSM 12252</strain>
    </source>
</reference>
<sequence>MDCGHDPMEVVHAQKGRHTYAEYRVFGALSLVLCNFCQVDFTSYAPAYFGLPSGTQIGLGGRDWQLIREMPATVRKDKCCASCGHRLSFLEFVLQAREIHAMA</sequence>